<protein>
    <recommendedName>
        <fullName evidence="2">histidine kinase</fullName>
        <ecNumber evidence="2">2.7.13.3</ecNumber>
    </recommendedName>
</protein>
<dbReference type="InterPro" id="IPR003018">
    <property type="entry name" value="GAF"/>
</dbReference>
<dbReference type="InterPro" id="IPR000014">
    <property type="entry name" value="PAS"/>
</dbReference>
<dbReference type="InterPro" id="IPR036890">
    <property type="entry name" value="HATPase_C_sf"/>
</dbReference>
<keyword evidence="5" id="KW-0716">Sensory transduction</keyword>
<keyword evidence="6" id="KW-0285">Flavoprotein</keyword>
<keyword evidence="3" id="KW-0600">Photoreceptor protein</keyword>
<evidence type="ECO:0000256" key="12">
    <source>
        <dbReference type="ARBA" id="ARBA00022840"/>
    </source>
</evidence>
<feature type="domain" description="PAC" evidence="17">
    <location>
        <begin position="111"/>
        <end position="163"/>
    </location>
</feature>
<dbReference type="SMART" id="SM00065">
    <property type="entry name" value="GAF"/>
    <property type="match status" value="1"/>
</dbReference>
<evidence type="ECO:0000256" key="1">
    <source>
        <dbReference type="ARBA" id="ARBA00000085"/>
    </source>
</evidence>
<feature type="compositionally biased region" description="Low complexity" evidence="16">
    <location>
        <begin position="1"/>
        <end position="23"/>
    </location>
</feature>
<dbReference type="EMBL" id="JAUTWS010000056">
    <property type="protein sequence ID" value="MDO9712734.1"/>
    <property type="molecule type" value="Genomic_DNA"/>
</dbReference>
<dbReference type="RefSeq" id="WP_305107590.1">
    <property type="nucleotide sequence ID" value="NZ_JAUTWS010000056.1"/>
</dbReference>
<keyword evidence="4" id="KW-0597">Phosphoprotein</keyword>
<dbReference type="NCBIfam" id="TIGR00229">
    <property type="entry name" value="sensory_box"/>
    <property type="match status" value="1"/>
</dbReference>
<evidence type="ECO:0000259" key="17">
    <source>
        <dbReference type="PROSITE" id="PS50113"/>
    </source>
</evidence>
<evidence type="ECO:0000256" key="13">
    <source>
        <dbReference type="ARBA" id="ARBA00022991"/>
    </source>
</evidence>
<reference evidence="18 19" key="1">
    <citation type="submission" date="2023-08" db="EMBL/GenBank/DDBJ databases">
        <title>The draft genome sequence of Paracraurococcus sp. LOR1-02.</title>
        <authorList>
            <person name="Kingkaew E."/>
            <person name="Tanasupawat S."/>
        </authorList>
    </citation>
    <scope>NUCLEOTIDE SEQUENCE [LARGE SCALE GENOMIC DNA]</scope>
    <source>
        <strain evidence="18 19">LOR1-02</strain>
    </source>
</reference>
<keyword evidence="15" id="KW-0675">Receptor</keyword>
<dbReference type="Gene3D" id="3.30.450.20">
    <property type="entry name" value="PAS domain"/>
    <property type="match status" value="1"/>
</dbReference>
<dbReference type="SUPFAM" id="SSF55781">
    <property type="entry name" value="GAF domain-like"/>
    <property type="match status" value="1"/>
</dbReference>
<comment type="caution">
    <text evidence="18">The sequence shown here is derived from an EMBL/GenBank/DDBJ whole genome shotgun (WGS) entry which is preliminary data.</text>
</comment>
<evidence type="ECO:0000256" key="9">
    <source>
        <dbReference type="ARBA" id="ARBA00022737"/>
    </source>
</evidence>
<accession>A0ABT9E971</accession>
<evidence type="ECO:0000256" key="16">
    <source>
        <dbReference type="SAM" id="MobiDB-lite"/>
    </source>
</evidence>
<dbReference type="InterPro" id="IPR035965">
    <property type="entry name" value="PAS-like_dom_sf"/>
</dbReference>
<dbReference type="Proteomes" id="UP001243009">
    <property type="component" value="Unassembled WGS sequence"/>
</dbReference>
<evidence type="ECO:0000256" key="4">
    <source>
        <dbReference type="ARBA" id="ARBA00022553"/>
    </source>
</evidence>
<evidence type="ECO:0000313" key="18">
    <source>
        <dbReference type="EMBL" id="MDO9712734.1"/>
    </source>
</evidence>
<dbReference type="CDD" id="cd00130">
    <property type="entry name" value="PAS"/>
    <property type="match status" value="1"/>
</dbReference>
<dbReference type="Gene3D" id="3.30.565.10">
    <property type="entry name" value="Histidine kinase-like ATPase, C-terminal domain"/>
    <property type="match status" value="1"/>
</dbReference>
<dbReference type="Pfam" id="PF08447">
    <property type="entry name" value="PAS_3"/>
    <property type="match status" value="1"/>
</dbReference>
<evidence type="ECO:0000256" key="6">
    <source>
        <dbReference type="ARBA" id="ARBA00022630"/>
    </source>
</evidence>
<dbReference type="InterPro" id="IPR029016">
    <property type="entry name" value="GAF-like_dom_sf"/>
</dbReference>
<keyword evidence="12" id="KW-0067">ATP-binding</keyword>
<evidence type="ECO:0000256" key="2">
    <source>
        <dbReference type="ARBA" id="ARBA00012438"/>
    </source>
</evidence>
<dbReference type="InterPro" id="IPR000700">
    <property type="entry name" value="PAS-assoc_C"/>
</dbReference>
<keyword evidence="9" id="KW-0677">Repeat</keyword>
<dbReference type="PANTHER" id="PTHR41523">
    <property type="entry name" value="TWO-COMPONENT SYSTEM SENSOR PROTEIN"/>
    <property type="match status" value="1"/>
</dbReference>
<dbReference type="PROSITE" id="PS50113">
    <property type="entry name" value="PAC"/>
    <property type="match status" value="1"/>
</dbReference>
<evidence type="ECO:0000256" key="15">
    <source>
        <dbReference type="ARBA" id="ARBA00023170"/>
    </source>
</evidence>
<dbReference type="InterPro" id="IPR001610">
    <property type="entry name" value="PAC"/>
</dbReference>
<dbReference type="Pfam" id="PF07536">
    <property type="entry name" value="HWE_HK"/>
    <property type="match status" value="1"/>
</dbReference>
<evidence type="ECO:0000256" key="14">
    <source>
        <dbReference type="ARBA" id="ARBA00023026"/>
    </source>
</evidence>
<keyword evidence="19" id="KW-1185">Reference proteome</keyword>
<evidence type="ECO:0000256" key="11">
    <source>
        <dbReference type="ARBA" id="ARBA00022777"/>
    </source>
</evidence>
<dbReference type="SMART" id="SM00911">
    <property type="entry name" value="HWE_HK"/>
    <property type="match status" value="1"/>
</dbReference>
<feature type="region of interest" description="Disordered" evidence="16">
    <location>
        <begin position="1"/>
        <end position="57"/>
    </location>
</feature>
<sequence length="543" mass="58559">MPPRHTTTSPRPSAPSAPTGASTRRSRPPHPQTPRQRQAPNAVGSSRRVPQIPWTADPQGRIIGFSQRWLEATGLTHQAALGEGWQQVPHPEDLPVMAAAWTQSVATGDPYDVVIRLRMADGMYRWWRVRAFPRRNAAGQVVRWYGTIEDIHDRIQAEARLAALVELGDRLHSLRDPASIAQTAAEVIGRALGAARVGYGRVDNTEEMVRIERDWTAPEVASVVGEWPLAEFWTNFADAMRRGEAVLVADVVADPRTAAYAAAYIAVGVRASLQVPVVEGGRVTALLFVHEAAPRAWTEEEVAFARGAAERVWAAAERVRAEARQTLMAREVDHRAKNALAVVLAVLRLTPKDDAAVYARAVEGRVAALARAQTLLAEDRWHGADLHALLRGELAPFLVAAADVTDCGPGSGADLNGPSVALPPGAAQPLAMAIHELATNAVKYGALSVPAGRVAVSWCLDRNAAGETLRLRWTGTETDGPPVRHAPVRRGFGSRVLDSTVRSQLGGRVSLAWEPSGLVCEMEVLLRREPALPCGRDHVAAAG</sequence>
<evidence type="ECO:0000256" key="10">
    <source>
        <dbReference type="ARBA" id="ARBA00022741"/>
    </source>
</evidence>
<keyword evidence="14" id="KW-0843">Virulence</keyword>
<keyword evidence="7" id="KW-0288">FMN</keyword>
<dbReference type="InterPro" id="IPR011102">
    <property type="entry name" value="Sig_transdc_His_kinase_HWE"/>
</dbReference>
<dbReference type="EC" id="2.7.13.3" evidence="2"/>
<dbReference type="Gene3D" id="3.30.450.40">
    <property type="match status" value="1"/>
</dbReference>
<dbReference type="Pfam" id="PF01590">
    <property type="entry name" value="GAF"/>
    <property type="match status" value="1"/>
</dbReference>
<dbReference type="SUPFAM" id="SSF55785">
    <property type="entry name" value="PYP-like sensor domain (PAS domain)"/>
    <property type="match status" value="1"/>
</dbReference>
<keyword evidence="11" id="KW-0418">Kinase</keyword>
<keyword evidence="10" id="KW-0547">Nucleotide-binding</keyword>
<comment type="catalytic activity">
    <reaction evidence="1">
        <text>ATP + protein L-histidine = ADP + protein N-phospho-L-histidine.</text>
        <dbReference type="EC" id="2.7.13.3"/>
    </reaction>
</comment>
<dbReference type="SMART" id="SM00086">
    <property type="entry name" value="PAC"/>
    <property type="match status" value="1"/>
</dbReference>
<evidence type="ECO:0000256" key="3">
    <source>
        <dbReference type="ARBA" id="ARBA00022543"/>
    </source>
</evidence>
<proteinExistence type="predicted"/>
<evidence type="ECO:0000256" key="5">
    <source>
        <dbReference type="ARBA" id="ARBA00022606"/>
    </source>
</evidence>
<evidence type="ECO:0000256" key="7">
    <source>
        <dbReference type="ARBA" id="ARBA00022643"/>
    </source>
</evidence>
<dbReference type="InterPro" id="IPR013655">
    <property type="entry name" value="PAS_fold_3"/>
</dbReference>
<evidence type="ECO:0000313" key="19">
    <source>
        <dbReference type="Proteomes" id="UP001243009"/>
    </source>
</evidence>
<dbReference type="PANTHER" id="PTHR41523:SF8">
    <property type="entry name" value="ETHYLENE RESPONSE SENSOR PROTEIN"/>
    <property type="match status" value="1"/>
</dbReference>
<organism evidence="18 19">
    <name type="scientific">Paracraurococcus lichenis</name>
    <dbReference type="NCBI Taxonomy" id="3064888"/>
    <lineage>
        <taxon>Bacteria</taxon>
        <taxon>Pseudomonadati</taxon>
        <taxon>Pseudomonadota</taxon>
        <taxon>Alphaproteobacteria</taxon>
        <taxon>Acetobacterales</taxon>
        <taxon>Roseomonadaceae</taxon>
        <taxon>Paracraurococcus</taxon>
    </lineage>
</organism>
<name>A0ABT9E971_9PROT</name>
<keyword evidence="8" id="KW-0808">Transferase</keyword>
<gene>
    <name evidence="18" type="ORF">Q7A36_30655</name>
</gene>
<evidence type="ECO:0000256" key="8">
    <source>
        <dbReference type="ARBA" id="ARBA00022679"/>
    </source>
</evidence>
<keyword evidence="13" id="KW-0157">Chromophore</keyword>